<dbReference type="Proteomes" id="UP000800039">
    <property type="component" value="Unassembled WGS sequence"/>
</dbReference>
<feature type="compositionally biased region" description="Pro residues" evidence="1">
    <location>
        <begin position="377"/>
        <end position="393"/>
    </location>
</feature>
<dbReference type="RefSeq" id="XP_040791493.1">
    <property type="nucleotide sequence ID" value="XM_040933077.1"/>
</dbReference>
<accession>A0A9P4LBC7</accession>
<evidence type="ECO:0000256" key="1">
    <source>
        <dbReference type="SAM" id="MobiDB-lite"/>
    </source>
</evidence>
<reference evidence="2" key="1">
    <citation type="submission" date="2020-01" db="EMBL/GenBank/DDBJ databases">
        <authorList>
            <consortium name="DOE Joint Genome Institute"/>
            <person name="Haridas S."/>
            <person name="Albert R."/>
            <person name="Binder M."/>
            <person name="Bloem J."/>
            <person name="Labutti K."/>
            <person name="Salamov A."/>
            <person name="Andreopoulos B."/>
            <person name="Baker S.E."/>
            <person name="Barry K."/>
            <person name="Bills G."/>
            <person name="Bluhm B.H."/>
            <person name="Cannon C."/>
            <person name="Castanera R."/>
            <person name="Culley D.E."/>
            <person name="Daum C."/>
            <person name="Ezra D."/>
            <person name="Gonzalez J.B."/>
            <person name="Henrissat B."/>
            <person name="Kuo A."/>
            <person name="Liang C."/>
            <person name="Lipzen A."/>
            <person name="Lutzoni F."/>
            <person name="Magnuson J."/>
            <person name="Mondo S."/>
            <person name="Nolan M."/>
            <person name="Ohm R."/>
            <person name="Pangilinan J."/>
            <person name="Park H.-J."/>
            <person name="Ramirez L."/>
            <person name="Alfaro M."/>
            <person name="Sun H."/>
            <person name="Tritt A."/>
            <person name="Yoshinaga Y."/>
            <person name="Zwiers L.-H."/>
            <person name="Turgeon B.G."/>
            <person name="Goodwin S.B."/>
            <person name="Spatafora J.W."/>
            <person name="Crous P.W."/>
            <person name="Grigoriev I.V."/>
        </authorList>
    </citation>
    <scope>NUCLEOTIDE SEQUENCE</scope>
    <source>
        <strain evidence="2">CBS 394.84</strain>
    </source>
</reference>
<feature type="region of interest" description="Disordered" evidence="1">
    <location>
        <begin position="264"/>
        <end position="311"/>
    </location>
</feature>
<dbReference type="GeneID" id="63850328"/>
<comment type="caution">
    <text evidence="2">The sequence shown here is derived from an EMBL/GenBank/DDBJ whole genome shotgun (WGS) entry which is preliminary data.</text>
</comment>
<dbReference type="EMBL" id="ML976615">
    <property type="protein sequence ID" value="KAF1848930.1"/>
    <property type="molecule type" value="Genomic_DNA"/>
</dbReference>
<feature type="compositionally biased region" description="Basic and acidic residues" evidence="1">
    <location>
        <begin position="41"/>
        <end position="53"/>
    </location>
</feature>
<sequence length="522" mass="56939">MHVEEASPAQPVFVNSSESAIALLHKIENAAKESTYVEPSMHGDGETHFKDVTMEASPQQSASKTHANQSTTPAQPVASPSSFFSRSFSAIKSKLGFSVPIPQAPSVTPPKPLPPPNTLTEALSVPPTPVGERVHTPTKKKKTNPVLRALLRGVEDKDRPKAEEWAREVIPQLKNHRSFREKRKYLETPILCKDLNHFPSSKPWETGFGDPLADLDDEDVVPGWAVYLDMMAEEEEHRAKKHKTIHEVTMDDDDILSINEQYAASDSAHSSPKLHDSHGQTASLQDFHPRRSINPSPMFDTPVSHQRGGNVFSELQGHDTAAQIRANDRESLQQATKQTVHTHNPDMGSFSVPDDSDDEDSTMISETSDGDAAPLWTQPPPPAPVPAHAPLPGGPTSDTSSVPTVQQPVDEIERQRQRLMKHTPAKPSRLREATYPSPSLFSDAGNESILAATPAPLAASTSSMASIFDDIPGAEPLDIDDEDLAAANAFIASDEWKQQLATNPWPAAILTYESDEEGLSPE</sequence>
<name>A0A9P4LBC7_9PLEO</name>
<dbReference type="OrthoDB" id="3786084at2759"/>
<keyword evidence="3" id="KW-1185">Reference proteome</keyword>
<feature type="compositionally biased region" description="Polar residues" evidence="1">
    <location>
        <begin position="332"/>
        <end position="342"/>
    </location>
</feature>
<feature type="region of interest" description="Disordered" evidence="1">
    <location>
        <begin position="34"/>
        <end position="81"/>
    </location>
</feature>
<evidence type="ECO:0000313" key="3">
    <source>
        <dbReference type="Proteomes" id="UP000800039"/>
    </source>
</evidence>
<proteinExistence type="predicted"/>
<organism evidence="2 3">
    <name type="scientific">Cucurbitaria berberidis CBS 394.84</name>
    <dbReference type="NCBI Taxonomy" id="1168544"/>
    <lineage>
        <taxon>Eukaryota</taxon>
        <taxon>Fungi</taxon>
        <taxon>Dikarya</taxon>
        <taxon>Ascomycota</taxon>
        <taxon>Pezizomycotina</taxon>
        <taxon>Dothideomycetes</taxon>
        <taxon>Pleosporomycetidae</taxon>
        <taxon>Pleosporales</taxon>
        <taxon>Pleosporineae</taxon>
        <taxon>Cucurbitariaceae</taxon>
        <taxon>Cucurbitaria</taxon>
    </lineage>
</organism>
<feature type="compositionally biased region" description="Polar residues" evidence="1">
    <location>
        <begin position="396"/>
        <end position="407"/>
    </location>
</feature>
<gene>
    <name evidence="2" type="ORF">K460DRAFT_364869</name>
</gene>
<protein>
    <submittedName>
        <fullName evidence="2">Uncharacterized protein</fullName>
    </submittedName>
</protein>
<feature type="region of interest" description="Disordered" evidence="1">
    <location>
        <begin position="121"/>
        <end position="142"/>
    </location>
</feature>
<feature type="compositionally biased region" description="Polar residues" evidence="1">
    <location>
        <begin position="56"/>
        <end position="74"/>
    </location>
</feature>
<feature type="region of interest" description="Disordered" evidence="1">
    <location>
        <begin position="330"/>
        <end position="439"/>
    </location>
</feature>
<evidence type="ECO:0000313" key="2">
    <source>
        <dbReference type="EMBL" id="KAF1848930.1"/>
    </source>
</evidence>
<dbReference type="AlphaFoldDB" id="A0A9P4LBC7"/>